<keyword evidence="1" id="KW-0732">Signal</keyword>
<sequence>MTSIARWAAWCVAGPMMMLACAPTAPTPSPTPSPVVVAPTPAAPVASNRVLLPRTQPRTNWTVSAVTRLKVSGAAMPQGVSDEQRIDTRALVSMSFDRSVTGALRGSGQVDSFTVRSSIAESARQLAATAAAPARPSLLLIDALIDSTNLRIVTRPPLANECDRPEVSAMQLARELLVRIPDGVVEGDQWRDSTVTLVCRNGVPLTVYTSTRSTLAKLSRETLVVNREINTTLGGKGGTAFRAFELVGTGTGSQRVEIAAATGILEKLQGTSTLTMQVVERIPPGTPRSQQVVQRLEIRAERVR</sequence>
<accession>A0A6M4IXG2</accession>
<evidence type="ECO:0000313" key="3">
    <source>
        <dbReference type="Proteomes" id="UP000500938"/>
    </source>
</evidence>
<dbReference type="AlphaFoldDB" id="A0A6M4IXG2"/>
<dbReference type="RefSeq" id="WP_171226294.1">
    <property type="nucleotide sequence ID" value="NZ_CP053085.1"/>
</dbReference>
<evidence type="ECO:0000256" key="1">
    <source>
        <dbReference type="SAM" id="SignalP"/>
    </source>
</evidence>
<reference evidence="2 3" key="1">
    <citation type="submission" date="2020-05" db="EMBL/GenBank/DDBJ databases">
        <title>Complete genome sequence of Gemmatimonas greenlandica TET16.</title>
        <authorList>
            <person name="Zeng Y."/>
        </authorList>
    </citation>
    <scope>NUCLEOTIDE SEQUENCE [LARGE SCALE GENOMIC DNA]</scope>
    <source>
        <strain evidence="2 3">TET16</strain>
    </source>
</reference>
<gene>
    <name evidence="2" type="ORF">HKW67_15725</name>
</gene>
<evidence type="ECO:0008006" key="4">
    <source>
        <dbReference type="Google" id="ProtNLM"/>
    </source>
</evidence>
<protein>
    <recommendedName>
        <fullName evidence="4">GerMN domain-containing protein</fullName>
    </recommendedName>
</protein>
<proteinExistence type="predicted"/>
<organism evidence="2 3">
    <name type="scientific">Gemmatimonas groenlandica</name>
    <dbReference type="NCBI Taxonomy" id="2732249"/>
    <lineage>
        <taxon>Bacteria</taxon>
        <taxon>Pseudomonadati</taxon>
        <taxon>Gemmatimonadota</taxon>
        <taxon>Gemmatimonadia</taxon>
        <taxon>Gemmatimonadales</taxon>
        <taxon>Gemmatimonadaceae</taxon>
        <taxon>Gemmatimonas</taxon>
    </lineage>
</organism>
<dbReference type="KEGG" id="ggr:HKW67_15725"/>
<keyword evidence="3" id="KW-1185">Reference proteome</keyword>
<name>A0A6M4IXG2_9BACT</name>
<feature type="chain" id="PRO_5026901713" description="GerMN domain-containing protein" evidence="1">
    <location>
        <begin position="23"/>
        <end position="304"/>
    </location>
</feature>
<feature type="signal peptide" evidence="1">
    <location>
        <begin position="1"/>
        <end position="22"/>
    </location>
</feature>
<dbReference type="PROSITE" id="PS51257">
    <property type="entry name" value="PROKAR_LIPOPROTEIN"/>
    <property type="match status" value="1"/>
</dbReference>
<dbReference type="EMBL" id="CP053085">
    <property type="protein sequence ID" value="QJR36861.1"/>
    <property type="molecule type" value="Genomic_DNA"/>
</dbReference>
<evidence type="ECO:0000313" key="2">
    <source>
        <dbReference type="EMBL" id="QJR36861.1"/>
    </source>
</evidence>
<dbReference type="Proteomes" id="UP000500938">
    <property type="component" value="Chromosome"/>
</dbReference>